<evidence type="ECO:0000313" key="2">
    <source>
        <dbReference type="Proteomes" id="UP001481413"/>
    </source>
</evidence>
<dbReference type="RefSeq" id="WP_353295176.1">
    <property type="nucleotide sequence ID" value="NZ_BAABWH010000005.1"/>
</dbReference>
<evidence type="ECO:0000313" key="1">
    <source>
        <dbReference type="EMBL" id="GAA6146027.1"/>
    </source>
</evidence>
<dbReference type="EMBL" id="BAABWH010000005">
    <property type="protein sequence ID" value="GAA6146027.1"/>
    <property type="molecule type" value="Genomic_DNA"/>
</dbReference>
<reference evidence="1 2" key="1">
    <citation type="submission" date="2024-04" db="EMBL/GenBank/DDBJ databases">
        <title>Draft genome sequence of Thalassolituus maritimus NBRC 116585.</title>
        <authorList>
            <person name="Miyakawa T."/>
            <person name="Kusuya Y."/>
            <person name="Miura T."/>
        </authorList>
    </citation>
    <scope>NUCLEOTIDE SEQUENCE [LARGE SCALE GENOMIC DNA]</scope>
    <source>
        <strain evidence="1 2">5NW40-0001</strain>
    </source>
</reference>
<proteinExistence type="predicted"/>
<dbReference type="Proteomes" id="UP001481413">
    <property type="component" value="Unassembled WGS sequence"/>
</dbReference>
<organism evidence="1 2">
    <name type="scientific">Thalassolituus maritimus</name>
    <dbReference type="NCBI Taxonomy" id="484498"/>
    <lineage>
        <taxon>Bacteria</taxon>
        <taxon>Pseudomonadati</taxon>
        <taxon>Pseudomonadota</taxon>
        <taxon>Gammaproteobacteria</taxon>
        <taxon>Oceanospirillales</taxon>
        <taxon>Oceanospirillaceae</taxon>
        <taxon>Thalassolituus</taxon>
    </lineage>
</organism>
<comment type="caution">
    <text evidence="1">The sequence shown here is derived from an EMBL/GenBank/DDBJ whole genome shotgun (WGS) entry which is preliminary data.</text>
</comment>
<protein>
    <submittedName>
        <fullName evidence="1">Uncharacterized protein</fullName>
    </submittedName>
</protein>
<sequence>MFLEIKFKPDNATTVNALSGTLSTFANDAWRNNPLNRFIVLGLSNSSLKLVLDNYGEDLSISYNPIDISDPSLSAEERSWMKNLLETREYILSVGREFDKK</sequence>
<name>A0ABQ0A0V0_9GAMM</name>
<keyword evidence="2" id="KW-1185">Reference proteome</keyword>
<accession>A0ABQ0A0V0</accession>
<gene>
    <name evidence="1" type="ORF">NBRC116585_21450</name>
</gene>